<dbReference type="PANTHER" id="PTHR24270">
    <property type="entry name" value="LOW-DENSITY LIPOPROTEIN RECEPTOR-RELATED"/>
    <property type="match status" value="1"/>
</dbReference>
<dbReference type="InterPro" id="IPR000859">
    <property type="entry name" value="CUB_dom"/>
</dbReference>
<name>A0A8S1C2K8_9INSE</name>
<feature type="compositionally biased region" description="Basic residues" evidence="11">
    <location>
        <begin position="376"/>
        <end position="387"/>
    </location>
</feature>
<keyword evidence="7 10" id="KW-1015">Disulfide bond</keyword>
<evidence type="ECO:0000256" key="9">
    <source>
        <dbReference type="ARBA" id="ARBA00037878"/>
    </source>
</evidence>
<dbReference type="Gene3D" id="2.60.120.290">
    <property type="entry name" value="Spermadhesin, CUB domain"/>
    <property type="match status" value="1"/>
</dbReference>
<evidence type="ECO:0000256" key="8">
    <source>
        <dbReference type="ARBA" id="ARBA00023176"/>
    </source>
</evidence>
<evidence type="ECO:0000313" key="16">
    <source>
        <dbReference type="Proteomes" id="UP000494165"/>
    </source>
</evidence>
<proteinExistence type="predicted"/>
<keyword evidence="2" id="KW-0254">Endocytosis</keyword>
<feature type="signal peptide" evidence="13">
    <location>
        <begin position="1"/>
        <end position="20"/>
    </location>
</feature>
<feature type="domain" description="CUB" evidence="14">
    <location>
        <begin position="24"/>
        <end position="147"/>
    </location>
</feature>
<dbReference type="Gene3D" id="4.10.400.10">
    <property type="entry name" value="Low-density Lipoprotein Receptor"/>
    <property type="match status" value="3"/>
</dbReference>
<dbReference type="Pfam" id="PF00057">
    <property type="entry name" value="Ldl_recept_a"/>
    <property type="match status" value="1"/>
</dbReference>
<dbReference type="SUPFAM" id="SSF57424">
    <property type="entry name" value="LDL receptor-like module"/>
    <property type="match status" value="3"/>
</dbReference>
<keyword evidence="5 12" id="KW-1133">Transmembrane helix</keyword>
<feature type="compositionally biased region" description="Polar residues" evidence="11">
    <location>
        <begin position="388"/>
        <end position="399"/>
    </location>
</feature>
<evidence type="ECO:0000256" key="12">
    <source>
        <dbReference type="SAM" id="Phobius"/>
    </source>
</evidence>
<dbReference type="PRINTS" id="PR00261">
    <property type="entry name" value="LDLRECEPTOR"/>
</dbReference>
<dbReference type="EMBL" id="CADEPI010000008">
    <property type="protein sequence ID" value="CAB3362175.1"/>
    <property type="molecule type" value="Genomic_DNA"/>
</dbReference>
<dbReference type="Proteomes" id="UP000494165">
    <property type="component" value="Unassembled WGS sequence"/>
</dbReference>
<feature type="region of interest" description="Disordered" evidence="11">
    <location>
        <begin position="371"/>
        <end position="422"/>
    </location>
</feature>
<protein>
    <recommendedName>
        <fullName evidence="14">CUB domain-containing protein</fullName>
    </recommendedName>
</protein>
<dbReference type="PROSITE" id="PS50068">
    <property type="entry name" value="LDLRA_2"/>
    <property type="match status" value="3"/>
</dbReference>
<comment type="caution">
    <text evidence="10">Lacks conserved residue(s) required for the propagation of feature annotation.</text>
</comment>
<sequence>MDRWILSLILLNILLRAVDGIYNCTNVHLSGQGVIQSPRHPDPFPDFVQCSWYIDIPKNFSLSIRIVELDINNDYLPLCESKKSCCTSNWLSISSFKHSLPSHPLCNGIHYSQDMMLQDVEKVAVVKFHSSKNVKASSGFKLKFAVVANFANHYCLISEFPCADGKQCTEELQICDGKNDCNDKSDESHCDMRCTEQGLTSCPDSPLVCYNASINVCSRLMSCPATQHKGWTLCKDGKACYRREQRCDQAYDCDDQSDELDCKSSEEAFFLCDDWTKWIPSAKVCDGSNDCGDHSDEECCVNPSLETAMIVGCLSCSLIFILLTSYFFFGYGQPPESSSMDGSSSSLRPSLNISGPSSYFLFREPPPPYFSEPHPNRRRYRRHRRRVSPTTAQVATEQGNLPPANARDLPEANPSEEATKRTLSTNHTVHCFDFQKREISTLSAAPFV</sequence>
<keyword evidence="6 12" id="KW-0472">Membrane</keyword>
<dbReference type="AlphaFoldDB" id="A0A8S1C2K8"/>
<dbReference type="InterPro" id="IPR036055">
    <property type="entry name" value="LDL_receptor-like_sf"/>
</dbReference>
<reference evidence="15 16" key="1">
    <citation type="submission" date="2020-04" db="EMBL/GenBank/DDBJ databases">
        <authorList>
            <person name="Alioto T."/>
            <person name="Alioto T."/>
            <person name="Gomez Garrido J."/>
        </authorList>
    </citation>
    <scope>NUCLEOTIDE SEQUENCE [LARGE SCALE GENOMIC DNA]</scope>
</reference>
<evidence type="ECO:0000256" key="11">
    <source>
        <dbReference type="SAM" id="MobiDB-lite"/>
    </source>
</evidence>
<keyword evidence="4" id="KW-0677">Repeat</keyword>
<dbReference type="SUPFAM" id="SSF49854">
    <property type="entry name" value="Spermadhesin, CUB domain"/>
    <property type="match status" value="1"/>
</dbReference>
<keyword evidence="8" id="KW-0168">Coated pit</keyword>
<feature type="disulfide bond" evidence="10">
    <location>
        <begin position="175"/>
        <end position="190"/>
    </location>
</feature>
<feature type="disulfide bond" evidence="10">
    <location>
        <begin position="285"/>
        <end position="300"/>
    </location>
</feature>
<evidence type="ECO:0000256" key="13">
    <source>
        <dbReference type="SAM" id="SignalP"/>
    </source>
</evidence>
<gene>
    <name evidence="15" type="ORF">CLODIP_2_CD04948</name>
</gene>
<feature type="chain" id="PRO_5035722327" description="CUB domain-containing protein" evidence="13">
    <location>
        <begin position="21"/>
        <end position="448"/>
    </location>
</feature>
<dbReference type="PROSITE" id="PS01180">
    <property type="entry name" value="CUB"/>
    <property type="match status" value="1"/>
</dbReference>
<dbReference type="CDD" id="cd00112">
    <property type="entry name" value="LDLa"/>
    <property type="match status" value="3"/>
</dbReference>
<keyword evidence="13" id="KW-0732">Signal</keyword>
<feature type="disulfide bond" evidence="10">
    <location>
        <begin position="247"/>
        <end position="262"/>
    </location>
</feature>
<feature type="transmembrane region" description="Helical" evidence="12">
    <location>
        <begin position="308"/>
        <end position="329"/>
    </location>
</feature>
<dbReference type="GO" id="GO:0006897">
    <property type="term" value="P:endocytosis"/>
    <property type="evidence" value="ECO:0007669"/>
    <property type="project" value="UniProtKB-KW"/>
</dbReference>
<comment type="subcellular location">
    <subcellularLocation>
        <location evidence="9">Membrane</location>
        <location evidence="9">Coated pit</location>
    </subcellularLocation>
    <subcellularLocation>
        <location evidence="1">Membrane</location>
        <topology evidence="1">Single-pass membrane protein</topology>
    </subcellularLocation>
</comment>
<evidence type="ECO:0000256" key="6">
    <source>
        <dbReference type="ARBA" id="ARBA00023136"/>
    </source>
</evidence>
<evidence type="ECO:0000313" key="15">
    <source>
        <dbReference type="EMBL" id="CAB3362175.1"/>
    </source>
</evidence>
<evidence type="ECO:0000256" key="7">
    <source>
        <dbReference type="ARBA" id="ARBA00023157"/>
    </source>
</evidence>
<evidence type="ECO:0000256" key="3">
    <source>
        <dbReference type="ARBA" id="ARBA00022692"/>
    </source>
</evidence>
<dbReference type="SMART" id="SM00042">
    <property type="entry name" value="CUB"/>
    <property type="match status" value="1"/>
</dbReference>
<dbReference type="InterPro" id="IPR050685">
    <property type="entry name" value="LDLR"/>
</dbReference>
<dbReference type="InterPro" id="IPR035914">
    <property type="entry name" value="Sperma_CUB_dom_sf"/>
</dbReference>
<comment type="caution">
    <text evidence="15">The sequence shown here is derived from an EMBL/GenBank/DDBJ whole genome shotgun (WGS) entry which is preliminary data.</text>
</comment>
<evidence type="ECO:0000256" key="1">
    <source>
        <dbReference type="ARBA" id="ARBA00004167"/>
    </source>
</evidence>
<dbReference type="GO" id="GO:0005886">
    <property type="term" value="C:plasma membrane"/>
    <property type="evidence" value="ECO:0007669"/>
    <property type="project" value="TreeGrafter"/>
</dbReference>
<evidence type="ECO:0000259" key="14">
    <source>
        <dbReference type="PROSITE" id="PS01180"/>
    </source>
</evidence>
<accession>A0A8S1C2K8</accession>
<dbReference type="GO" id="GO:0005905">
    <property type="term" value="C:clathrin-coated pit"/>
    <property type="evidence" value="ECO:0007669"/>
    <property type="project" value="UniProtKB-KW"/>
</dbReference>
<evidence type="ECO:0000256" key="4">
    <source>
        <dbReference type="ARBA" id="ARBA00022737"/>
    </source>
</evidence>
<evidence type="ECO:0000256" key="2">
    <source>
        <dbReference type="ARBA" id="ARBA00022583"/>
    </source>
</evidence>
<dbReference type="OrthoDB" id="9988974at2759"/>
<dbReference type="SMART" id="SM00192">
    <property type="entry name" value="LDLa"/>
    <property type="match status" value="3"/>
</dbReference>
<organism evidence="15 16">
    <name type="scientific">Cloeon dipterum</name>
    <dbReference type="NCBI Taxonomy" id="197152"/>
    <lineage>
        <taxon>Eukaryota</taxon>
        <taxon>Metazoa</taxon>
        <taxon>Ecdysozoa</taxon>
        <taxon>Arthropoda</taxon>
        <taxon>Hexapoda</taxon>
        <taxon>Insecta</taxon>
        <taxon>Pterygota</taxon>
        <taxon>Palaeoptera</taxon>
        <taxon>Ephemeroptera</taxon>
        <taxon>Pisciforma</taxon>
        <taxon>Baetidae</taxon>
        <taxon>Cloeon</taxon>
    </lineage>
</organism>
<evidence type="ECO:0000256" key="10">
    <source>
        <dbReference type="PROSITE-ProRule" id="PRU00124"/>
    </source>
</evidence>
<dbReference type="CDD" id="cd00041">
    <property type="entry name" value="CUB"/>
    <property type="match status" value="1"/>
</dbReference>
<keyword evidence="3 12" id="KW-0812">Transmembrane</keyword>
<dbReference type="InterPro" id="IPR002172">
    <property type="entry name" value="LDrepeatLR_classA_rpt"/>
</dbReference>
<evidence type="ECO:0000256" key="5">
    <source>
        <dbReference type="ARBA" id="ARBA00022989"/>
    </source>
</evidence>
<keyword evidence="16" id="KW-1185">Reference proteome</keyword>
<dbReference type="Pfam" id="PF00431">
    <property type="entry name" value="CUB"/>
    <property type="match status" value="1"/>
</dbReference>